<dbReference type="InterPro" id="IPR008753">
    <property type="entry name" value="Peptidase_M13_N"/>
</dbReference>
<dbReference type="AlphaFoldDB" id="A0A4V6A509"/>
<feature type="domain" description="Peptidase M13 C-terminal" evidence="8">
    <location>
        <begin position="254"/>
        <end position="454"/>
    </location>
</feature>
<evidence type="ECO:0000256" key="3">
    <source>
        <dbReference type="ARBA" id="ARBA00022670"/>
    </source>
</evidence>
<keyword evidence="5" id="KW-0378">Hydrolase</keyword>
<keyword evidence="7" id="KW-0482">Metalloprotease</keyword>
<dbReference type="EMBL" id="AZBU02000003">
    <property type="protein sequence ID" value="TKR88875.1"/>
    <property type="molecule type" value="Genomic_DNA"/>
</dbReference>
<evidence type="ECO:0000256" key="6">
    <source>
        <dbReference type="ARBA" id="ARBA00022833"/>
    </source>
</evidence>
<dbReference type="GO" id="GO:0004222">
    <property type="term" value="F:metalloendopeptidase activity"/>
    <property type="evidence" value="ECO:0007669"/>
    <property type="project" value="InterPro"/>
</dbReference>
<dbReference type="Gene3D" id="1.10.1380.10">
    <property type="entry name" value="Neutral endopeptidase , domain2"/>
    <property type="match status" value="1"/>
</dbReference>
<evidence type="ECO:0000259" key="9">
    <source>
        <dbReference type="Pfam" id="PF05649"/>
    </source>
</evidence>
<evidence type="ECO:0000313" key="11">
    <source>
        <dbReference type="Proteomes" id="UP000298663"/>
    </source>
</evidence>
<keyword evidence="11" id="KW-1185">Reference proteome</keyword>
<keyword evidence="3" id="KW-0645">Protease</keyword>
<dbReference type="Pfam" id="PF01431">
    <property type="entry name" value="Peptidase_M13"/>
    <property type="match status" value="1"/>
</dbReference>
<dbReference type="InterPro" id="IPR018497">
    <property type="entry name" value="Peptidase_M13_C"/>
</dbReference>
<dbReference type="PROSITE" id="PS51885">
    <property type="entry name" value="NEPRILYSIN"/>
    <property type="match status" value="1"/>
</dbReference>
<dbReference type="CDD" id="cd08662">
    <property type="entry name" value="M13"/>
    <property type="match status" value="1"/>
</dbReference>
<evidence type="ECO:0000256" key="5">
    <source>
        <dbReference type="ARBA" id="ARBA00022801"/>
    </source>
</evidence>
<evidence type="ECO:0008006" key="12">
    <source>
        <dbReference type="Google" id="ProtNLM"/>
    </source>
</evidence>
<dbReference type="Pfam" id="PF05649">
    <property type="entry name" value="Peptidase_M13_N"/>
    <property type="match status" value="1"/>
</dbReference>
<evidence type="ECO:0000256" key="4">
    <source>
        <dbReference type="ARBA" id="ARBA00022723"/>
    </source>
</evidence>
<dbReference type="InterPro" id="IPR000718">
    <property type="entry name" value="Peptidase_M13"/>
</dbReference>
<gene>
    <name evidence="10" type="ORF">L596_013050</name>
</gene>
<dbReference type="STRING" id="34508.A0A4V6A509"/>
<sequence length="455" mass="50977">MEGTDALWTLQELKKNVSATFDWDLFFKNLVSDELYHKIIYDKSDLVVQLDTPVFLKNVINMIQTSKDRDLQNYAIWRLVKYSLPYLSSEYTAALNDFNNAFPGSASKETPRAGVCLSYIKGNFELPNLGFATSEAYGKKHFLIDAQEASKQIVVNVKAGLEQLITSADWMDNTTRKNALDKAGKMDVLMAYPDWTMNQTAQNQYYKNLKIPPSVSFISLNLMLRGWAVQKNFEGVLKPVDRKDFVGSPVRTDAWYSKSTNAFTMPVGELQYPFYGYGSPLAMNYGAAGAVAGHEMSHGFDVDGSQYDTNGNLANWWSPASKKQFEDRTKCLIDQFNHYCFKGAGCVNGRITAAENAADLGGLKAAYQAFKALPPQPTLARAPMFSSDQLFYLSFSSFYCNSQSLDEIKDDLASNGHSPAKYRVIGTLRNIPEFSKAFSCKLGSYMNPEKKCAIW</sequence>
<dbReference type="PANTHER" id="PTHR11733">
    <property type="entry name" value="ZINC METALLOPROTEASE FAMILY M13 NEPRILYSIN-RELATED"/>
    <property type="match status" value="1"/>
</dbReference>
<keyword evidence="4" id="KW-0479">Metal-binding</keyword>
<comment type="cofactor">
    <cofactor evidence="1">
        <name>Zn(2+)</name>
        <dbReference type="ChEBI" id="CHEBI:29105"/>
    </cofactor>
</comment>
<dbReference type="Gene3D" id="3.40.390.10">
    <property type="entry name" value="Collagenase (Catalytic Domain)"/>
    <property type="match status" value="1"/>
</dbReference>
<evidence type="ECO:0000259" key="8">
    <source>
        <dbReference type="Pfam" id="PF01431"/>
    </source>
</evidence>
<evidence type="ECO:0000256" key="2">
    <source>
        <dbReference type="ARBA" id="ARBA00007357"/>
    </source>
</evidence>
<dbReference type="GO" id="GO:0005886">
    <property type="term" value="C:plasma membrane"/>
    <property type="evidence" value="ECO:0007669"/>
    <property type="project" value="TreeGrafter"/>
</dbReference>
<reference evidence="10 11" key="2">
    <citation type="journal article" date="2019" name="G3 (Bethesda)">
        <title>Hybrid Assembly of the Genome of the Entomopathogenic Nematode Steinernema carpocapsae Identifies the X-Chromosome.</title>
        <authorList>
            <person name="Serra L."/>
            <person name="Macchietto M."/>
            <person name="Macias-Munoz A."/>
            <person name="McGill C.J."/>
            <person name="Rodriguez I.M."/>
            <person name="Rodriguez B."/>
            <person name="Murad R."/>
            <person name="Mortazavi A."/>
        </authorList>
    </citation>
    <scope>NUCLEOTIDE SEQUENCE [LARGE SCALE GENOMIC DNA]</scope>
    <source>
        <strain evidence="10 11">ALL</strain>
    </source>
</reference>
<dbReference type="GO" id="GO:0016485">
    <property type="term" value="P:protein processing"/>
    <property type="evidence" value="ECO:0007669"/>
    <property type="project" value="TreeGrafter"/>
</dbReference>
<evidence type="ECO:0000256" key="1">
    <source>
        <dbReference type="ARBA" id="ARBA00001947"/>
    </source>
</evidence>
<dbReference type="OrthoDB" id="6475849at2759"/>
<evidence type="ECO:0000256" key="7">
    <source>
        <dbReference type="ARBA" id="ARBA00023049"/>
    </source>
</evidence>
<proteinExistence type="inferred from homology"/>
<dbReference type="Proteomes" id="UP000298663">
    <property type="component" value="Unassembled WGS sequence"/>
</dbReference>
<accession>A0A4V6A509</accession>
<comment type="similarity">
    <text evidence="2">Belongs to the peptidase M13 family.</text>
</comment>
<dbReference type="InterPro" id="IPR042089">
    <property type="entry name" value="Peptidase_M13_dom_2"/>
</dbReference>
<reference evidence="10 11" key="1">
    <citation type="journal article" date="2015" name="Genome Biol.">
        <title>Comparative genomics of Steinernema reveals deeply conserved gene regulatory networks.</title>
        <authorList>
            <person name="Dillman A.R."/>
            <person name="Macchietto M."/>
            <person name="Porter C.F."/>
            <person name="Rogers A."/>
            <person name="Williams B."/>
            <person name="Antoshechkin I."/>
            <person name="Lee M.M."/>
            <person name="Goodwin Z."/>
            <person name="Lu X."/>
            <person name="Lewis E.E."/>
            <person name="Goodrich-Blair H."/>
            <person name="Stock S.P."/>
            <person name="Adams B.J."/>
            <person name="Sternberg P.W."/>
            <person name="Mortazavi A."/>
        </authorList>
    </citation>
    <scope>NUCLEOTIDE SEQUENCE [LARGE SCALE GENOMIC DNA]</scope>
    <source>
        <strain evidence="10 11">ALL</strain>
    </source>
</reference>
<dbReference type="GO" id="GO:0046872">
    <property type="term" value="F:metal ion binding"/>
    <property type="evidence" value="ECO:0007669"/>
    <property type="project" value="UniProtKB-KW"/>
</dbReference>
<feature type="domain" description="Peptidase M13 N-terminal" evidence="9">
    <location>
        <begin position="7"/>
        <end position="193"/>
    </location>
</feature>
<evidence type="ECO:0000313" key="10">
    <source>
        <dbReference type="EMBL" id="TKR88875.1"/>
    </source>
</evidence>
<dbReference type="PANTHER" id="PTHR11733:SF240">
    <property type="entry name" value="GH14155P-RELATED"/>
    <property type="match status" value="1"/>
</dbReference>
<protein>
    <recommendedName>
        <fullName evidence="12">Peptidase M13 C-terminal domain-containing protein</fullName>
    </recommendedName>
</protein>
<dbReference type="PRINTS" id="PR00786">
    <property type="entry name" value="NEPRILYSIN"/>
</dbReference>
<keyword evidence="6" id="KW-0862">Zinc</keyword>
<name>A0A4V6A509_STECR</name>
<comment type="caution">
    <text evidence="10">The sequence shown here is derived from an EMBL/GenBank/DDBJ whole genome shotgun (WGS) entry which is preliminary data.</text>
</comment>
<dbReference type="SUPFAM" id="SSF55486">
    <property type="entry name" value="Metalloproteases ('zincins'), catalytic domain"/>
    <property type="match status" value="1"/>
</dbReference>
<dbReference type="InterPro" id="IPR024079">
    <property type="entry name" value="MetalloPept_cat_dom_sf"/>
</dbReference>
<organism evidence="10 11">
    <name type="scientific">Steinernema carpocapsae</name>
    <name type="common">Entomopathogenic nematode</name>
    <dbReference type="NCBI Taxonomy" id="34508"/>
    <lineage>
        <taxon>Eukaryota</taxon>
        <taxon>Metazoa</taxon>
        <taxon>Ecdysozoa</taxon>
        <taxon>Nematoda</taxon>
        <taxon>Chromadorea</taxon>
        <taxon>Rhabditida</taxon>
        <taxon>Tylenchina</taxon>
        <taxon>Panagrolaimomorpha</taxon>
        <taxon>Strongyloidoidea</taxon>
        <taxon>Steinernematidae</taxon>
        <taxon>Steinernema</taxon>
    </lineage>
</organism>